<feature type="region of interest" description="Disordered" evidence="14">
    <location>
        <begin position="1073"/>
        <end position="1215"/>
    </location>
</feature>
<accession>A0A6P7HP19</accession>
<evidence type="ECO:0000256" key="13">
    <source>
        <dbReference type="ARBA" id="ARBA00081633"/>
    </source>
</evidence>
<keyword evidence="17" id="KW-0808">Transferase</keyword>
<evidence type="ECO:0000256" key="11">
    <source>
        <dbReference type="ARBA" id="ARBA00064743"/>
    </source>
</evidence>
<dbReference type="GO" id="GO:0005829">
    <property type="term" value="C:cytosol"/>
    <property type="evidence" value="ECO:0007669"/>
    <property type="project" value="TreeGrafter"/>
</dbReference>
<feature type="domain" description="UDENN" evidence="15">
    <location>
        <begin position="13"/>
        <end position="596"/>
    </location>
</feature>
<dbReference type="InterPro" id="IPR039980">
    <property type="entry name" value="MADD"/>
</dbReference>
<feature type="compositionally biased region" description="Polar residues" evidence="14">
    <location>
        <begin position="826"/>
        <end position="840"/>
    </location>
</feature>
<keyword evidence="5" id="KW-1003">Cell membrane</keyword>
<comment type="similarity">
    <text evidence="3">Belongs to the MADD family.</text>
</comment>
<gene>
    <name evidence="17" type="primary">madd</name>
</gene>
<proteinExistence type="inferred from homology"/>
<dbReference type="PROSITE" id="PS50211">
    <property type="entry name" value="DENN"/>
    <property type="match status" value="1"/>
</dbReference>
<feature type="region of interest" description="Disordered" evidence="14">
    <location>
        <begin position="639"/>
        <end position="668"/>
    </location>
</feature>
<dbReference type="InterPro" id="IPR005113">
    <property type="entry name" value="uDENN_dom"/>
</dbReference>
<name>A0A6P7HP19_9TELE</name>
<dbReference type="PANTHER" id="PTHR13008">
    <property type="entry name" value="MAP-KINASE ACTIVATING DEATH DOMAIN PROTEIN MADD /DENN/AEX-3 C.ELEGANS"/>
    <property type="match status" value="1"/>
</dbReference>
<feature type="compositionally biased region" description="Low complexity" evidence="14">
    <location>
        <begin position="736"/>
        <end position="748"/>
    </location>
</feature>
<dbReference type="Pfam" id="PF25328">
    <property type="entry name" value="PH_MADD"/>
    <property type="match status" value="1"/>
</dbReference>
<dbReference type="InterPro" id="IPR037516">
    <property type="entry name" value="Tripartite_DENN"/>
</dbReference>
<dbReference type="Gene3D" id="3.40.50.11500">
    <property type="match status" value="1"/>
</dbReference>
<feature type="region of interest" description="Disordered" evidence="14">
    <location>
        <begin position="710"/>
        <end position="749"/>
    </location>
</feature>
<dbReference type="FunFam" id="3.40.50.11500:FF:000002">
    <property type="entry name" value="MAP kinase-activating death domain protein-like Protein"/>
    <property type="match status" value="1"/>
</dbReference>
<evidence type="ECO:0000256" key="9">
    <source>
        <dbReference type="ARBA" id="ARBA00023136"/>
    </source>
</evidence>
<dbReference type="GO" id="GO:0006915">
    <property type="term" value="P:apoptotic process"/>
    <property type="evidence" value="ECO:0007669"/>
    <property type="project" value="UniProtKB-KW"/>
</dbReference>
<evidence type="ECO:0000256" key="2">
    <source>
        <dbReference type="ARBA" id="ARBA00004496"/>
    </source>
</evidence>
<feature type="compositionally biased region" description="Polar residues" evidence="14">
    <location>
        <begin position="1096"/>
        <end position="1145"/>
    </location>
</feature>
<dbReference type="CTD" id="8567"/>
<dbReference type="InterPro" id="IPR056574">
    <property type="entry name" value="Death_MADD"/>
</dbReference>
<evidence type="ECO:0000313" key="16">
    <source>
        <dbReference type="Proteomes" id="UP000515145"/>
    </source>
</evidence>
<dbReference type="Pfam" id="PF02141">
    <property type="entry name" value="DENN"/>
    <property type="match status" value="1"/>
</dbReference>
<dbReference type="SMART" id="SM00800">
    <property type="entry name" value="uDENN"/>
    <property type="match status" value="1"/>
</dbReference>
<keyword evidence="6" id="KW-0963">Cytoplasm</keyword>
<dbReference type="InterPro" id="IPR057469">
    <property type="entry name" value="PH_MADD"/>
</dbReference>
<evidence type="ECO:0000256" key="5">
    <source>
        <dbReference type="ARBA" id="ARBA00022475"/>
    </source>
</evidence>
<dbReference type="InterPro" id="IPR001194">
    <property type="entry name" value="cDENN_dom"/>
</dbReference>
<comment type="subcellular location">
    <subcellularLocation>
        <location evidence="1">Cell membrane</location>
    </subcellularLocation>
    <subcellularLocation>
        <location evidence="2">Cytoplasm</location>
    </subcellularLocation>
</comment>
<keyword evidence="8" id="KW-0053">Apoptosis</keyword>
<organism evidence="16 17">
    <name type="scientific">Parambassis ranga</name>
    <name type="common">Indian glassy fish</name>
    <dbReference type="NCBI Taxonomy" id="210632"/>
    <lineage>
        <taxon>Eukaryota</taxon>
        <taxon>Metazoa</taxon>
        <taxon>Chordata</taxon>
        <taxon>Craniata</taxon>
        <taxon>Vertebrata</taxon>
        <taxon>Euteleostomi</taxon>
        <taxon>Actinopterygii</taxon>
        <taxon>Neopterygii</taxon>
        <taxon>Teleostei</taxon>
        <taxon>Neoteleostei</taxon>
        <taxon>Acanthomorphata</taxon>
        <taxon>Ovalentaria</taxon>
        <taxon>Ambassidae</taxon>
        <taxon>Parambassis</taxon>
    </lineage>
</organism>
<comment type="subunit">
    <text evidence="11">Interacts (via death domain) with TNFRSF1A (via death domain). Interacts with PIDD1. Interacts with YWHAZ. Interacts (via death domain) with KIF1B; links the motor KIF1B to Rab3-carrying vesicles in anterograde synaptic vesicle transport. Interacts with KIF1A. Interacts (via uDENN domain) with RAB3A, RAB3B, RAB3C and RAB3D; the GTP-bound form of the Rab proteins is preferred for interaction.</text>
</comment>
<evidence type="ECO:0000256" key="1">
    <source>
        <dbReference type="ARBA" id="ARBA00004236"/>
    </source>
</evidence>
<evidence type="ECO:0000256" key="7">
    <source>
        <dbReference type="ARBA" id="ARBA00022658"/>
    </source>
</evidence>
<dbReference type="RefSeq" id="XP_028257360.1">
    <property type="nucleotide sequence ID" value="XM_028401559.1"/>
</dbReference>
<dbReference type="Pfam" id="PF03456">
    <property type="entry name" value="uDENN"/>
    <property type="match status" value="1"/>
</dbReference>
<dbReference type="GO" id="GO:0032483">
    <property type="term" value="P:regulation of Rab protein signal transduction"/>
    <property type="evidence" value="ECO:0007669"/>
    <property type="project" value="TreeGrafter"/>
</dbReference>
<feature type="compositionally biased region" description="Low complexity" evidence="14">
    <location>
        <begin position="863"/>
        <end position="876"/>
    </location>
</feature>
<dbReference type="InterPro" id="IPR043153">
    <property type="entry name" value="DENN_C"/>
</dbReference>
<evidence type="ECO:0000256" key="6">
    <source>
        <dbReference type="ARBA" id="ARBA00022490"/>
    </source>
</evidence>
<feature type="region of interest" description="Disordered" evidence="14">
    <location>
        <begin position="104"/>
        <end position="159"/>
    </location>
</feature>
<evidence type="ECO:0000256" key="4">
    <source>
        <dbReference type="ARBA" id="ARBA00017868"/>
    </source>
</evidence>
<dbReference type="GO" id="GO:0016301">
    <property type="term" value="F:kinase activity"/>
    <property type="evidence" value="ECO:0007669"/>
    <property type="project" value="UniProtKB-KW"/>
</dbReference>
<evidence type="ECO:0000256" key="10">
    <source>
        <dbReference type="ARBA" id="ARBA00060181"/>
    </source>
</evidence>
<keyword evidence="16" id="KW-1185">Reference proteome</keyword>
<dbReference type="InterPro" id="IPR005112">
    <property type="entry name" value="dDENN_dom"/>
</dbReference>
<feature type="compositionally biased region" description="Low complexity" evidence="14">
    <location>
        <begin position="651"/>
        <end position="668"/>
    </location>
</feature>
<keyword evidence="17" id="KW-0418">Kinase</keyword>
<dbReference type="GO" id="GO:0042981">
    <property type="term" value="P:regulation of apoptotic process"/>
    <property type="evidence" value="ECO:0007669"/>
    <property type="project" value="TreeGrafter"/>
</dbReference>
<dbReference type="Gene3D" id="3.30.450.200">
    <property type="match status" value="1"/>
</dbReference>
<evidence type="ECO:0000256" key="8">
    <source>
        <dbReference type="ARBA" id="ARBA00022703"/>
    </source>
</evidence>
<feature type="region of interest" description="Disordered" evidence="14">
    <location>
        <begin position="761"/>
        <end position="876"/>
    </location>
</feature>
<evidence type="ECO:0000256" key="3">
    <source>
        <dbReference type="ARBA" id="ARBA00005978"/>
    </source>
</evidence>
<keyword evidence="9" id="KW-0472">Membrane</keyword>
<dbReference type="GeneID" id="114433165"/>
<feature type="region of interest" description="Disordered" evidence="14">
    <location>
        <begin position="908"/>
        <end position="961"/>
    </location>
</feature>
<dbReference type="GO" id="GO:0005085">
    <property type="term" value="F:guanyl-nucleotide exchange factor activity"/>
    <property type="evidence" value="ECO:0007669"/>
    <property type="project" value="UniProtKB-KW"/>
</dbReference>
<dbReference type="SMART" id="SM00799">
    <property type="entry name" value="DENN"/>
    <property type="match status" value="1"/>
</dbReference>
<dbReference type="PANTHER" id="PTHR13008:SF7">
    <property type="entry name" value="MAP KINASE-ACTIVATING DEATH DOMAIN PROTEIN"/>
    <property type="match status" value="1"/>
</dbReference>
<evidence type="ECO:0000259" key="15">
    <source>
        <dbReference type="PROSITE" id="PS50211"/>
    </source>
</evidence>
<feature type="compositionally biased region" description="Acidic residues" evidence="14">
    <location>
        <begin position="815"/>
        <end position="825"/>
    </location>
</feature>
<comment type="function">
    <text evidence="10">Guanyl-nucleotide exchange factor that regulates small GTPases of the Rab family. Converts GDP-bound inactive form of RAB27A and RAB27B to the GTP-bound active forms. Converts GDP-bound inactive form of RAB3A, RAB3C and RAB3D to the GTP-bound active forms, GTPases involved in synaptic vesicle exocytosis and vesicle secretion. Plays a role in synaptic vesicle formation and in vesicle trafficking at the neuromuscular junction. Involved in up-regulating a post-docking step of synaptic exocytosis in central synapses. Probably by binding to the motor proteins KIF1B and KIF1A, mediates motor-dependent transport of GTP-RAB3A-positive vesicles to the presynaptic nerve terminals. Plays a role in TNFA-mediated activation of the MAPK pathway, including ERK1/2. May link TNFRSF1A with MAP kinase activation. May be involved in the regulation of TNFA-induced apoptosis.</text>
</comment>
<dbReference type="Proteomes" id="UP000515145">
    <property type="component" value="Chromosome 3"/>
</dbReference>
<sequence>MEKKKMCPRLLDYLVVVGARQPSSDSVAQTPQLLRRYPLEDHHDFPLPPDVVFFCQPEGCLSIRQRRVSLRDDSSFVFTLTDKDSGLTRYGICINFYRSFQRGHHRARGDKSSHTETTAQAAETASEGSDGSGAGAPTALSAPTSAESGPPPATAEESGQLAAELNAGKSPQHRRRAAKMAARNRNSTLTSLCILSHYPFFSTFRECLYILKRLVDCCSQRLTQRAGLSRATQRDTMWRVFTGALSVEEKGSQLLADLREIESWVYRLLRSPVPVAGQRRVDVEVLPQELKRSLTFALPDNSRFSLVDFPLHLPLELLGVDACLQVLSCVLLEHKVILQSRDYNALSMSVMAFVAMIYPLEYMFPVIPLLPTCMASAEQLLLAPTPYIIGVPASFFLYKSDFKMPDDIWLVDLDSSKVIAPTNAEILPPLPEPEAGELKKHLKQCLVRLTVITQKQIFSSENKALASMSLNTQPILNLEKFQEGQEMPMLPPGRDKASPSSTEFNPLIYGNDVDSVDVATRVAMVRFFNSPNVLQGFQMHTRTLRLFPRPVVAFQSTSFLASRPRRSSFADKLSHTQAVEFYGEWALNPTNLAFQRIHNNVYDPSLIGDKPKWYAHQLQPVVYRAYDGSSQLVEAMAGPLEDEGNESDPTDSGSDGEAYDDSSSSYSSLGDLVSEMIQGDIQGDTQSLDPPTHAALGDASEVEFQDFHDFREGHGLDGPPSADGPAEPSDGQPLRSSSSTTASSSPSTIIQGVNHEQGDIPEIEASASAALQNPVPGLGSQPFLRPAPDAGLADPANKKQEYDNPYFEPQYGFPSEDDPDAEEQVESYTPRFNQNLNGNKAQRPLRPSSLRLPGESDGEGDSRNSSPNSTISNSSNDGFGGLMSFASNLYKNHGTSFSLSNLALPNKAAREKSTPFPSLKDAPDSPGARAPRALVDQKSSVIKHSQTVKRESPSPQGRVNNTSENQQFLKEVVQSVLEGQGVGWLNMKKVRRLLENEQLRVFVLSKLNRAVQSEEDARQEIIRDVEVSRKVYKGMLDILKCTVSSLEHSYTNAGLGGMASVFSLLEIARTHYQTKGSEGAKQQRPQVTDAEEKKSQISADSGLSVTSGSQKSDTESVTSSEPPILTRSTSQDSEASTVISNSSGETLGADSDLSSTAGDGLGRTAAHLNQSRGTLSDSEIETNPATSSVFGKTHTLKPGAKDHTPAMAKGPPAQPMEDISMRIYLCEGLLGRDKSSVWDQLEDAAMETFSLSKERSTLWDQLQFWEDAFLDAVMLEREGMGMDQGPQEMIERYLSLGEHDRKRLEDDEDRLLATLLHNMIAYMLMMKVNKNDIRKKVRRLMGKSHIGLTYSQEINELLDKLAHMNGRELPIRPSGSRHIKKQTFVVHAGTDTTGDIFFMEVCDDCIVLRSNIGTVYERWWYEKLINMTYCPKTKVLCLWRRNGQETQLNKFYTKKCRELYYCVKDSMERAAARQQSIKPGPELGGEFPVQDMKTGEGGLLQVTLEGINLKFMHSQVFIELSHIKKCNTVKGVFVLEEFVPETKEVVIHKYKTPMAHQICYSVLCLFSYVAAVKGKEAEGKPKMLSPRPIPS</sequence>
<feature type="compositionally biased region" description="Acidic residues" evidence="14">
    <location>
        <begin position="640"/>
        <end position="649"/>
    </location>
</feature>
<feature type="compositionally biased region" description="Low complexity" evidence="14">
    <location>
        <begin position="115"/>
        <end position="129"/>
    </location>
</feature>
<dbReference type="Pfam" id="PF23629">
    <property type="entry name" value="Death_MADD"/>
    <property type="match status" value="1"/>
</dbReference>
<keyword evidence="7" id="KW-0344">Guanine-nucleotide releasing factor</keyword>
<dbReference type="SMART" id="SM00801">
    <property type="entry name" value="dDENN"/>
    <property type="match status" value="1"/>
</dbReference>
<dbReference type="GO" id="GO:0005886">
    <property type="term" value="C:plasma membrane"/>
    <property type="evidence" value="ECO:0007669"/>
    <property type="project" value="UniProtKB-SubCell"/>
</dbReference>
<evidence type="ECO:0000256" key="12">
    <source>
        <dbReference type="ARBA" id="ARBA00079552"/>
    </source>
</evidence>
<protein>
    <recommendedName>
        <fullName evidence="4">MAP kinase-activating death domain protein</fullName>
    </recommendedName>
    <alternativeName>
        <fullName evidence="12">Rab3 GDP/GTP exchange factor</fullName>
    </alternativeName>
    <alternativeName>
        <fullName evidence="13">Rab3 GDP/GTP exchange protein</fullName>
    </alternativeName>
</protein>
<feature type="compositionally biased region" description="Polar residues" evidence="14">
    <location>
        <begin position="1167"/>
        <end position="1190"/>
    </location>
</feature>
<evidence type="ECO:0000313" key="17">
    <source>
        <dbReference type="RefSeq" id="XP_028257360.1"/>
    </source>
</evidence>
<reference evidence="17" key="1">
    <citation type="submission" date="2025-08" db="UniProtKB">
        <authorList>
            <consortium name="RefSeq"/>
        </authorList>
    </citation>
    <scope>IDENTIFICATION</scope>
</reference>
<evidence type="ECO:0000256" key="14">
    <source>
        <dbReference type="SAM" id="MobiDB-lite"/>
    </source>
</evidence>